<dbReference type="PANTHER" id="PTHR32089">
    <property type="entry name" value="METHYL-ACCEPTING CHEMOTAXIS PROTEIN MCPB"/>
    <property type="match status" value="1"/>
</dbReference>
<dbReference type="FunFam" id="1.10.287.950:FF:000001">
    <property type="entry name" value="Methyl-accepting chemotaxis sensory transducer"/>
    <property type="match status" value="1"/>
</dbReference>
<dbReference type="PROSITE" id="PS50111">
    <property type="entry name" value="CHEMOTAXIS_TRANSDUC_2"/>
    <property type="match status" value="1"/>
</dbReference>
<keyword evidence="2 4" id="KW-0807">Transducer</keyword>
<evidence type="ECO:0000313" key="7">
    <source>
        <dbReference type="EMBL" id="ABU71937.1"/>
    </source>
</evidence>
<dbReference type="CDD" id="cd11386">
    <property type="entry name" value="MCP_signal"/>
    <property type="match status" value="1"/>
</dbReference>
<organism evidence="7 8">
    <name type="scientific">Vibrio campbellii (strain ATCC BAA-1116)</name>
    <dbReference type="NCBI Taxonomy" id="2902295"/>
    <lineage>
        <taxon>Bacteria</taxon>
        <taxon>Pseudomonadati</taxon>
        <taxon>Pseudomonadota</taxon>
        <taxon>Gammaproteobacteria</taxon>
        <taxon>Vibrionales</taxon>
        <taxon>Vibrionaceae</taxon>
        <taxon>Vibrio</taxon>
    </lineage>
</organism>
<keyword evidence="5" id="KW-0812">Transmembrane</keyword>
<comment type="subcellular location">
    <subcellularLocation>
        <location evidence="1">Membrane</location>
    </subcellularLocation>
</comment>
<sequence>MIFMIEEGVVKTTIISTGYIELAMGVLIVFSMIICQFTMLRVVRPIDVFNRHMDQLNNFDVRPGPVCEWLKNNPNRNDEFSSLANKLKSFREPIHSLLFSLSNESVLKLGEAQKEISNAISVVSDNSKLELSEVEQLAAATVELSATANDVAHRVHDAESAVLSTLDTINSSRAALISSEDATQSMGTSMKESREIMNTLRGHSDTIGSVVDVIRNISDQTNLLALNAAIEAARAGELGRGFAVVADEVRSLASKTQSSTESISDNIIELQELCQRAQIVIDGNSTVMGKSISSVGEVQAGFENIAGKATSISDINTLVVTASEEQTAVTLDISKRLEEINALVKSNTQGLDEVQRINKIVSLVSKDIEEKVQKFVV</sequence>
<evidence type="ECO:0000256" key="3">
    <source>
        <dbReference type="ARBA" id="ARBA00029447"/>
    </source>
</evidence>
<dbReference type="KEGG" id="vha:VIBHAR_02986"/>
<dbReference type="SUPFAM" id="SSF58104">
    <property type="entry name" value="Methyl-accepting chemotaxis protein (MCP) signaling domain"/>
    <property type="match status" value="1"/>
</dbReference>
<feature type="domain" description="Methyl-accepting transducer" evidence="6">
    <location>
        <begin position="105"/>
        <end position="341"/>
    </location>
</feature>
<evidence type="ECO:0000256" key="5">
    <source>
        <dbReference type="SAM" id="Phobius"/>
    </source>
</evidence>
<dbReference type="PANTHER" id="PTHR32089:SF33">
    <property type="entry name" value="TOXIN COREGULATED PILUS BIOSYNTHESIS PROTEIN I"/>
    <property type="match status" value="1"/>
</dbReference>
<dbReference type="InterPro" id="IPR004089">
    <property type="entry name" value="MCPsignal_dom"/>
</dbReference>
<reference evidence="7 8" key="1">
    <citation type="submission" date="2007-08" db="EMBL/GenBank/DDBJ databases">
        <authorList>
            <consortium name="The Vibrio harveyi Genome Sequencing Project"/>
            <person name="Bassler B."/>
            <person name="Clifton S.W."/>
            <person name="Fulton L."/>
            <person name="Delehaunty K."/>
            <person name="Fronick C."/>
            <person name="Harrison M."/>
            <person name="Markivic C."/>
            <person name="Fulton R."/>
            <person name="Tin-Wollam A.-M."/>
            <person name="Shah N."/>
            <person name="Pepin K."/>
            <person name="Nash W."/>
            <person name="Thiruvilangam P."/>
            <person name="Bhonagiri V."/>
            <person name="Waters C."/>
            <person name="Tu K.C."/>
            <person name="Irgon J."/>
            <person name="Wilson R.K."/>
        </authorList>
    </citation>
    <scope>NUCLEOTIDE SEQUENCE [LARGE SCALE GENOMIC DNA]</scope>
    <source>
        <strain evidence="8">ATCC BAA-1116 / BB120</strain>
    </source>
</reference>
<dbReference type="SMART" id="SM00283">
    <property type="entry name" value="MA"/>
    <property type="match status" value="1"/>
</dbReference>
<name>A7MV99_VIBC1</name>
<dbReference type="PATRIC" id="fig|338187.36.peg.2915"/>
<comment type="similarity">
    <text evidence="3">Belongs to the methyl-accepting chemotaxis (MCP) protein family.</text>
</comment>
<evidence type="ECO:0000259" key="6">
    <source>
        <dbReference type="PROSITE" id="PS50111"/>
    </source>
</evidence>
<dbReference type="EMBL" id="CP000789">
    <property type="protein sequence ID" value="ABU71937.1"/>
    <property type="molecule type" value="Genomic_DNA"/>
</dbReference>
<dbReference type="GO" id="GO:0007165">
    <property type="term" value="P:signal transduction"/>
    <property type="evidence" value="ECO:0007669"/>
    <property type="project" value="UniProtKB-KW"/>
</dbReference>
<accession>A7MV99</accession>
<dbReference type="AlphaFoldDB" id="A7MV99"/>
<dbReference type="RefSeq" id="WP_012128516.1">
    <property type="nucleotide sequence ID" value="NC_022269.1"/>
</dbReference>
<evidence type="ECO:0000256" key="1">
    <source>
        <dbReference type="ARBA" id="ARBA00004370"/>
    </source>
</evidence>
<dbReference type="GO" id="GO:0006935">
    <property type="term" value="P:chemotaxis"/>
    <property type="evidence" value="ECO:0007669"/>
    <property type="project" value="UniProtKB-ARBA"/>
</dbReference>
<gene>
    <name evidence="7" type="ordered locus">VIBHAR_02986</name>
</gene>
<proteinExistence type="inferred from homology"/>
<dbReference type="GO" id="GO:0016020">
    <property type="term" value="C:membrane"/>
    <property type="evidence" value="ECO:0007669"/>
    <property type="project" value="UniProtKB-SubCell"/>
</dbReference>
<protein>
    <recommendedName>
        <fullName evidence="6">Methyl-accepting transducer domain-containing protein</fullName>
    </recommendedName>
</protein>
<dbReference type="Proteomes" id="UP000008152">
    <property type="component" value="Chromosome I"/>
</dbReference>
<evidence type="ECO:0000313" key="8">
    <source>
        <dbReference type="Proteomes" id="UP000008152"/>
    </source>
</evidence>
<dbReference type="Pfam" id="PF00015">
    <property type="entry name" value="MCPsignal"/>
    <property type="match status" value="1"/>
</dbReference>
<dbReference type="Gene3D" id="1.10.287.950">
    <property type="entry name" value="Methyl-accepting chemotaxis protein"/>
    <property type="match status" value="1"/>
</dbReference>
<evidence type="ECO:0000256" key="2">
    <source>
        <dbReference type="ARBA" id="ARBA00023224"/>
    </source>
</evidence>
<keyword evidence="5" id="KW-0472">Membrane</keyword>
<evidence type="ECO:0000256" key="4">
    <source>
        <dbReference type="PROSITE-ProRule" id="PRU00284"/>
    </source>
</evidence>
<feature type="transmembrane region" description="Helical" evidence="5">
    <location>
        <begin position="22"/>
        <end position="43"/>
    </location>
</feature>
<keyword evidence="5" id="KW-1133">Transmembrane helix</keyword>